<dbReference type="Gene3D" id="3.30.1490.110">
    <property type="match status" value="1"/>
</dbReference>
<reference evidence="9" key="1">
    <citation type="submission" date="2015-06" db="EMBL/GenBank/DDBJ databases">
        <authorList>
            <person name="Liu B."/>
            <person name="Wang J."/>
            <person name="Zhu Y."/>
            <person name="Liu G."/>
            <person name="Chen Q."/>
            <person name="Zheng C."/>
            <person name="Che J."/>
            <person name="Ge C."/>
            <person name="Shi H."/>
            <person name="Pan Z."/>
            <person name="Liu X."/>
        </authorList>
    </citation>
    <scope>NUCLEOTIDE SEQUENCE [LARGE SCALE GENOMIC DNA]</scope>
    <source>
        <strain evidence="9">DSM 16346</strain>
    </source>
</reference>
<dbReference type="Pfam" id="PF02491">
    <property type="entry name" value="SHS2_FTSA"/>
    <property type="match status" value="1"/>
</dbReference>
<dbReference type="PANTHER" id="PTHR32432">
    <property type="entry name" value="CELL DIVISION PROTEIN FTSA-RELATED"/>
    <property type="match status" value="1"/>
</dbReference>
<dbReference type="SUPFAM" id="SSF53067">
    <property type="entry name" value="Actin-like ATPase domain"/>
    <property type="match status" value="2"/>
</dbReference>
<comment type="subunit">
    <text evidence="5">Self-interacts. Interacts with FtsZ.</text>
</comment>
<feature type="region of interest" description="Disordered" evidence="7">
    <location>
        <begin position="384"/>
        <end position="414"/>
    </location>
</feature>
<organism evidence="9 10">
    <name type="scientific">Guptibacillus hwajinpoensis</name>
    <dbReference type="NCBI Taxonomy" id="208199"/>
    <lineage>
        <taxon>Bacteria</taxon>
        <taxon>Bacillati</taxon>
        <taxon>Bacillota</taxon>
        <taxon>Bacilli</taxon>
        <taxon>Bacillales</taxon>
        <taxon>Guptibacillaceae</taxon>
        <taxon>Guptibacillus</taxon>
    </lineage>
</organism>
<evidence type="ECO:0000259" key="8">
    <source>
        <dbReference type="SMART" id="SM00842"/>
    </source>
</evidence>
<dbReference type="OrthoDB" id="9768127at2"/>
<dbReference type="GO" id="GO:0043093">
    <property type="term" value="P:FtsZ-dependent cytokinesis"/>
    <property type="evidence" value="ECO:0007669"/>
    <property type="project" value="UniProtKB-UniRule"/>
</dbReference>
<sequence>MNSNEIYVSLDIGTSNVKVIIGQMTNDSLNILGVGSAPSDGIRKGSIVDIDETVRSIKQAVENAERMVGLSVRSVIVGINGNHVQLQPCHGVVAVSSDDREIHDEDIARVIDAAQVVSIPPEREIIDVIPGQFVVDGLDDITDPRGMIGVRLEMEGTIITGSKTVLHNLLRCVEKAGLEIADICLQPLACGAMALSKDERNLGVALVNMGAGSTTISIFEEGSLKATSVLQIGGDHVTKDISIGLRTTTEEAERIKIKHGNAFVDLASEEEAFTVSTIGSSAEQEFNQYELAHIIEPRLEEMLELIEDEIKRMGIRELPGGFVLTGGMVGMDGVLELARDILQHNVRVAVPDYIGVREPQYTTGIGLIQFTYKNVKIQGKEVAASLNPEDEVKPKRRTKAEPQPGEKSSPGMKEKVKNFFNLFVE</sequence>
<keyword evidence="10" id="KW-1185">Reference proteome</keyword>
<dbReference type="Gene3D" id="3.30.420.40">
    <property type="match status" value="2"/>
</dbReference>
<keyword evidence="2 5" id="KW-0132">Cell division</keyword>
<comment type="subcellular location">
    <subcellularLocation>
        <location evidence="5">Cell membrane</location>
        <topology evidence="5">Peripheral membrane protein</topology>
        <orientation evidence="5">Cytoplasmic side</orientation>
    </subcellularLocation>
    <text evidence="5">Localizes to the Z ring in an FtsZ-dependent manner. Targeted to the membrane through a conserved C-terminal amphipathic helix.</text>
</comment>
<dbReference type="SMART" id="SM00842">
    <property type="entry name" value="FtsA"/>
    <property type="match status" value="1"/>
</dbReference>
<keyword evidence="3 5" id="KW-0472">Membrane</keyword>
<evidence type="ECO:0000256" key="7">
    <source>
        <dbReference type="SAM" id="MobiDB-lite"/>
    </source>
</evidence>
<evidence type="ECO:0000256" key="2">
    <source>
        <dbReference type="ARBA" id="ARBA00022618"/>
    </source>
</evidence>
<evidence type="ECO:0000256" key="4">
    <source>
        <dbReference type="ARBA" id="ARBA00023306"/>
    </source>
</evidence>
<comment type="function">
    <text evidence="5 6">Cell division protein that is involved in the assembly of the Z ring. May serve as a membrane anchor for the Z ring.</text>
</comment>
<dbReference type="AlphaFoldDB" id="A0A0J6CR27"/>
<dbReference type="InterPro" id="IPR020823">
    <property type="entry name" value="Cell_div_FtsA"/>
</dbReference>
<dbReference type="PATRIC" id="fig|157733.3.peg.3374"/>
<dbReference type="NCBIfam" id="TIGR01174">
    <property type="entry name" value="ftsA"/>
    <property type="match status" value="1"/>
</dbReference>
<dbReference type="CDD" id="cd24048">
    <property type="entry name" value="ASKHA_NBD_FtsA"/>
    <property type="match status" value="1"/>
</dbReference>
<evidence type="ECO:0000256" key="6">
    <source>
        <dbReference type="PIRNR" id="PIRNR003101"/>
    </source>
</evidence>
<evidence type="ECO:0000256" key="5">
    <source>
        <dbReference type="HAMAP-Rule" id="MF_02033"/>
    </source>
</evidence>
<dbReference type="GO" id="GO:0009898">
    <property type="term" value="C:cytoplasmic side of plasma membrane"/>
    <property type="evidence" value="ECO:0007669"/>
    <property type="project" value="UniProtKB-UniRule"/>
</dbReference>
<dbReference type="HAMAP" id="MF_02033">
    <property type="entry name" value="FtsA"/>
    <property type="match status" value="1"/>
</dbReference>
<dbReference type="InterPro" id="IPR043129">
    <property type="entry name" value="ATPase_NBD"/>
</dbReference>
<dbReference type="PANTHER" id="PTHR32432:SF4">
    <property type="entry name" value="CELL DIVISION PROTEIN FTSA"/>
    <property type="match status" value="1"/>
</dbReference>
<dbReference type="STRING" id="157733.AB986_05680"/>
<protein>
    <recommendedName>
        <fullName evidence="5 6">Cell division protein FtsA</fullName>
    </recommendedName>
</protein>
<dbReference type="FunFam" id="3.30.1490.110:FF:000003">
    <property type="entry name" value="Cell division protein FtsA"/>
    <property type="match status" value="1"/>
</dbReference>
<feature type="domain" description="SHS2" evidence="8">
    <location>
        <begin position="7"/>
        <end position="194"/>
    </location>
</feature>
<dbReference type="Proteomes" id="UP000035996">
    <property type="component" value="Unassembled WGS sequence"/>
</dbReference>
<evidence type="ECO:0000313" key="9">
    <source>
        <dbReference type="EMBL" id="KMM38761.1"/>
    </source>
</evidence>
<dbReference type="RefSeq" id="WP_048309888.1">
    <property type="nucleotide sequence ID" value="NZ_CP119526.1"/>
</dbReference>
<accession>A0A0J6CR27</accession>
<dbReference type="EMBL" id="LELK01000001">
    <property type="protein sequence ID" value="KMM38761.1"/>
    <property type="molecule type" value="Genomic_DNA"/>
</dbReference>
<dbReference type="GO" id="GO:0032153">
    <property type="term" value="C:cell division site"/>
    <property type="evidence" value="ECO:0007669"/>
    <property type="project" value="UniProtKB-UniRule"/>
</dbReference>
<gene>
    <name evidence="5" type="primary">ftsA</name>
    <name evidence="9" type="ORF">AB986_05680</name>
</gene>
<dbReference type="Pfam" id="PF14450">
    <property type="entry name" value="FtsA"/>
    <property type="match status" value="1"/>
</dbReference>
<dbReference type="InterPro" id="IPR050696">
    <property type="entry name" value="FtsA/MreB"/>
</dbReference>
<comment type="similarity">
    <text evidence="5 6">Belongs to the FtsA/MreB family.</text>
</comment>
<evidence type="ECO:0000256" key="1">
    <source>
        <dbReference type="ARBA" id="ARBA00022475"/>
    </source>
</evidence>
<proteinExistence type="inferred from homology"/>
<evidence type="ECO:0000313" key="10">
    <source>
        <dbReference type="Proteomes" id="UP000035996"/>
    </source>
</evidence>
<dbReference type="PIRSF" id="PIRSF003101">
    <property type="entry name" value="FtsA"/>
    <property type="match status" value="1"/>
</dbReference>
<dbReference type="InterPro" id="IPR003494">
    <property type="entry name" value="SHS2_FtsA"/>
</dbReference>
<keyword evidence="1 5" id="KW-1003">Cell membrane</keyword>
<comment type="caution">
    <text evidence="9">The sequence shown here is derived from an EMBL/GenBank/DDBJ whole genome shotgun (WGS) entry which is preliminary data.</text>
</comment>
<keyword evidence="4 5" id="KW-0131">Cell cycle</keyword>
<evidence type="ECO:0000256" key="3">
    <source>
        <dbReference type="ARBA" id="ARBA00023136"/>
    </source>
</evidence>
<name>A0A0J6CR27_9BACL</name>